<dbReference type="EMBL" id="GIFC01009811">
    <property type="protein sequence ID" value="MXU91894.1"/>
    <property type="molecule type" value="Transcribed_RNA"/>
</dbReference>
<protein>
    <submittedName>
        <fullName evidence="1">Uncharacterized protein</fullName>
    </submittedName>
</protein>
<accession>A0A6B0UQW1</accession>
<dbReference type="AlphaFoldDB" id="A0A6B0UQW1"/>
<proteinExistence type="predicted"/>
<organism evidence="1">
    <name type="scientific">Ixodes ricinus</name>
    <name type="common">Common tick</name>
    <name type="synonym">Acarus ricinus</name>
    <dbReference type="NCBI Taxonomy" id="34613"/>
    <lineage>
        <taxon>Eukaryota</taxon>
        <taxon>Metazoa</taxon>
        <taxon>Ecdysozoa</taxon>
        <taxon>Arthropoda</taxon>
        <taxon>Chelicerata</taxon>
        <taxon>Arachnida</taxon>
        <taxon>Acari</taxon>
        <taxon>Parasitiformes</taxon>
        <taxon>Ixodida</taxon>
        <taxon>Ixodoidea</taxon>
        <taxon>Ixodidae</taxon>
        <taxon>Ixodinae</taxon>
        <taxon>Ixodes</taxon>
    </lineage>
</organism>
<evidence type="ECO:0000313" key="1">
    <source>
        <dbReference type="EMBL" id="MXU91894.1"/>
    </source>
</evidence>
<reference evidence="1" key="1">
    <citation type="submission" date="2019-12" db="EMBL/GenBank/DDBJ databases">
        <title>An insight into the sialome of adult female Ixodes ricinus ticks feeding for 6 days.</title>
        <authorList>
            <person name="Perner J."/>
            <person name="Ribeiro J.M.C."/>
        </authorList>
    </citation>
    <scope>NUCLEOTIDE SEQUENCE</scope>
    <source>
        <strain evidence="1">Semi-engorged</strain>
        <tissue evidence="1">Salivary glands</tissue>
    </source>
</reference>
<sequence length="126" mass="14174">MYCIICHLRSGVHKLLVDLLFPRQKILKRTTLAHKRTVTVLPTPHLAVTAGCTTLYDGNCTTTRRLFAVHGLVAFSLVRKHMPNFRRTFPQKFGMCRTLQNFKFGRFGPSLVFTQASGTSPPLSPS</sequence>
<name>A0A6B0UQW1_IXORI</name>